<dbReference type="EMBL" id="CAICTM010000006">
    <property type="protein sequence ID" value="CAB9496538.1"/>
    <property type="molecule type" value="Genomic_DNA"/>
</dbReference>
<gene>
    <name evidence="4" type="ORF">SEMRO_6_G005090.1</name>
</gene>
<proteinExistence type="inferred from homology"/>
<dbReference type="Proteomes" id="UP001153069">
    <property type="component" value="Unassembled WGS sequence"/>
</dbReference>
<dbReference type="PRINTS" id="PR00146">
    <property type="entry name" value="DHPICSNTHASE"/>
</dbReference>
<dbReference type="Gene3D" id="3.20.20.70">
    <property type="entry name" value="Aldolase class I"/>
    <property type="match status" value="1"/>
</dbReference>
<evidence type="ECO:0000256" key="1">
    <source>
        <dbReference type="PIRNR" id="PIRNR001365"/>
    </source>
</evidence>
<dbReference type="PANTHER" id="PTHR42849:SF1">
    <property type="entry name" value="N-ACETYLNEURAMINATE LYASE"/>
    <property type="match status" value="1"/>
</dbReference>
<dbReference type="InterPro" id="IPR013785">
    <property type="entry name" value="Aldolase_TIM"/>
</dbReference>
<keyword evidence="5" id="KW-1185">Reference proteome</keyword>
<dbReference type="GO" id="GO:0005829">
    <property type="term" value="C:cytosol"/>
    <property type="evidence" value="ECO:0007669"/>
    <property type="project" value="TreeGrafter"/>
</dbReference>
<keyword evidence="1" id="KW-0456">Lyase</keyword>
<accession>A0A9N8GZN2</accession>
<dbReference type="GO" id="GO:0008747">
    <property type="term" value="F:N-acetylneuraminate lyase activity"/>
    <property type="evidence" value="ECO:0007669"/>
    <property type="project" value="TreeGrafter"/>
</dbReference>
<dbReference type="SMART" id="SM01130">
    <property type="entry name" value="DHDPS"/>
    <property type="match status" value="1"/>
</dbReference>
<evidence type="ECO:0000313" key="5">
    <source>
        <dbReference type="Proteomes" id="UP001153069"/>
    </source>
</evidence>
<dbReference type="Pfam" id="PF00701">
    <property type="entry name" value="DHDPS"/>
    <property type="match status" value="1"/>
</dbReference>
<feature type="active site" description="Proton donor/acceptor" evidence="2">
    <location>
        <position position="152"/>
    </location>
</feature>
<dbReference type="AlphaFoldDB" id="A0A9N8GZN2"/>
<dbReference type="CDD" id="cd00408">
    <property type="entry name" value="DHDPS-like"/>
    <property type="match status" value="1"/>
</dbReference>
<dbReference type="SUPFAM" id="SSF51569">
    <property type="entry name" value="Aldolase"/>
    <property type="match status" value="1"/>
</dbReference>
<dbReference type="GO" id="GO:0019262">
    <property type="term" value="P:N-acetylneuraminate catabolic process"/>
    <property type="evidence" value="ECO:0007669"/>
    <property type="project" value="TreeGrafter"/>
</dbReference>
<feature type="binding site" evidence="3">
    <location>
        <position position="53"/>
    </location>
    <ligand>
        <name>pyruvate</name>
        <dbReference type="ChEBI" id="CHEBI:15361"/>
    </ligand>
</feature>
<feature type="active site" description="Schiff-base intermediate with substrate" evidence="2">
    <location>
        <position position="182"/>
    </location>
</feature>
<protein>
    <submittedName>
        <fullName evidence="4">4-hydroxy-tetrahydrodipicolinate synthase</fullName>
    </submittedName>
</protein>
<dbReference type="PANTHER" id="PTHR42849">
    <property type="entry name" value="N-ACETYLNEURAMINATE LYASE"/>
    <property type="match status" value="1"/>
</dbReference>
<evidence type="ECO:0000256" key="3">
    <source>
        <dbReference type="PIRSR" id="PIRSR001365-2"/>
    </source>
</evidence>
<dbReference type="InterPro" id="IPR002220">
    <property type="entry name" value="DapA-like"/>
</dbReference>
<organism evidence="4 5">
    <name type="scientific">Seminavis robusta</name>
    <dbReference type="NCBI Taxonomy" id="568900"/>
    <lineage>
        <taxon>Eukaryota</taxon>
        <taxon>Sar</taxon>
        <taxon>Stramenopiles</taxon>
        <taxon>Ochrophyta</taxon>
        <taxon>Bacillariophyta</taxon>
        <taxon>Bacillariophyceae</taxon>
        <taxon>Bacillariophycidae</taxon>
        <taxon>Naviculales</taxon>
        <taxon>Naviculaceae</taxon>
        <taxon>Seminavis</taxon>
    </lineage>
</organism>
<sequence length="339" mass="37722">MPAHGWNEPLQGIITPLATPLLDHDVLDEPSTRKLLDHVIEGGVAGIFLLGSTGEGPSLSYQTRRNLIQLCCQHTQQQQQQQQQQHHGNIPVLVGISDTAWAETVAMAHCAETCGATAVVLAPPYYFTMGQAELIHYTEMVLQATCLPILLYNIPFLTKTQWNVETVLMLAQTYPDRIVGIKDSSGNLDYFQQLCRIKQKLPQFTVLMGPEHLLPQAIQAGADGGVNGGSNVLPKLFVDLYQALSNNHNNHHDNNNDANTTAPTNTQQQLVQQVNDFQAIYNTVDEPIEHPFGRLIRGTKCALVAMGIIEHLHVNPPFHKPTEMELEKTREILQRLDIR</sequence>
<feature type="binding site" evidence="3">
    <location>
        <position position="226"/>
    </location>
    <ligand>
        <name>pyruvate</name>
        <dbReference type="ChEBI" id="CHEBI:15361"/>
    </ligand>
</feature>
<dbReference type="OrthoDB" id="191315at2759"/>
<dbReference type="PIRSF" id="PIRSF001365">
    <property type="entry name" value="DHDPS"/>
    <property type="match status" value="1"/>
</dbReference>
<comment type="similarity">
    <text evidence="1">Belongs to the DapA family.</text>
</comment>
<evidence type="ECO:0000313" key="4">
    <source>
        <dbReference type="EMBL" id="CAB9496538.1"/>
    </source>
</evidence>
<evidence type="ECO:0000256" key="2">
    <source>
        <dbReference type="PIRSR" id="PIRSR001365-1"/>
    </source>
</evidence>
<name>A0A9N8GZN2_9STRA</name>
<reference evidence="4" key="1">
    <citation type="submission" date="2020-06" db="EMBL/GenBank/DDBJ databases">
        <authorList>
            <consortium name="Plant Systems Biology data submission"/>
        </authorList>
    </citation>
    <scope>NUCLEOTIDE SEQUENCE</scope>
    <source>
        <strain evidence="4">D6</strain>
    </source>
</reference>
<comment type="caution">
    <text evidence="4">The sequence shown here is derived from an EMBL/GenBank/DDBJ whole genome shotgun (WGS) entry which is preliminary data.</text>
</comment>